<dbReference type="PANTHER" id="PTHR34184">
    <property type="entry name" value="UPF0718 PROTEIN YCGR"/>
    <property type="match status" value="1"/>
</dbReference>
<dbReference type="STRING" id="1121451.DESAM_23060"/>
<feature type="transmembrane region" description="Helical" evidence="7">
    <location>
        <begin position="225"/>
        <end position="244"/>
    </location>
</feature>
<name>L0RGH0_9BACT</name>
<dbReference type="GO" id="GO:0005886">
    <property type="term" value="C:plasma membrane"/>
    <property type="evidence" value="ECO:0007669"/>
    <property type="project" value="UniProtKB-SubCell"/>
</dbReference>
<protein>
    <submittedName>
        <fullName evidence="8">Permease</fullName>
    </submittedName>
</protein>
<dbReference type="eggNOG" id="COG0701">
    <property type="taxonomic scope" value="Bacteria"/>
</dbReference>
<dbReference type="EMBL" id="FO203522">
    <property type="protein sequence ID" value="CCO25327.1"/>
    <property type="molecule type" value="Genomic_DNA"/>
</dbReference>
<keyword evidence="3" id="KW-1003">Cell membrane</keyword>
<sequence length="395" mass="41178">MIEILLNIGHESWEVMLQSAPFMLFGFIVAGLLKAFVGPEFISKNLGSGKTIDVIKASILGIPIPLCSCGVIPAAAQLRQQGASKGATTSFLISTPETGVDSIAVTYALLDPVMTFFRPFAAFVTAVIAGILVDRNEKKNGDTQQLIPDAALFSHAHSHDHDHDHDHSCGCAESAGSCAHSDSADGKADDSGCGCGGGGEKIPGTFSEKISNGMKYSFGNLLQDIGIWFLGGVLLAGIFGALIPDGFIEKNLGDGFLPLLIMLAAAIPLYVCATASTPIAAALALKGLSPGAALVFLLAGPATNAASFTVVAKLLGKRSAFIYLGTIIGCSLVLGMFVNWVYYSLGLSITDWVQSGAEDVHGVFYTICAFILLALIVVPKVSALVRGDRVTVDSH</sequence>
<feature type="transmembrane region" description="Helical" evidence="7">
    <location>
        <begin position="20"/>
        <end position="37"/>
    </location>
</feature>
<proteinExistence type="inferred from homology"/>
<evidence type="ECO:0000256" key="4">
    <source>
        <dbReference type="ARBA" id="ARBA00022692"/>
    </source>
</evidence>
<evidence type="ECO:0000256" key="5">
    <source>
        <dbReference type="ARBA" id="ARBA00022989"/>
    </source>
</evidence>
<evidence type="ECO:0000256" key="1">
    <source>
        <dbReference type="ARBA" id="ARBA00004651"/>
    </source>
</evidence>
<keyword evidence="6 7" id="KW-0472">Membrane</keyword>
<evidence type="ECO:0000256" key="7">
    <source>
        <dbReference type="SAM" id="Phobius"/>
    </source>
</evidence>
<accession>L0RGH0</accession>
<reference evidence="8 9" key="1">
    <citation type="submission" date="2012-10" db="EMBL/GenBank/DDBJ databases">
        <authorList>
            <person name="Genoscope - CEA"/>
        </authorList>
    </citation>
    <scope>NUCLEOTIDE SEQUENCE [LARGE SCALE GENOMIC DNA]</scope>
    <source>
        <strain evidence="9">AM13 / DSM 14728</strain>
    </source>
</reference>
<organism evidence="8 9">
    <name type="scientific">Maridesulfovibrio hydrothermalis AM13 = DSM 14728</name>
    <dbReference type="NCBI Taxonomy" id="1121451"/>
    <lineage>
        <taxon>Bacteria</taxon>
        <taxon>Pseudomonadati</taxon>
        <taxon>Thermodesulfobacteriota</taxon>
        <taxon>Desulfovibrionia</taxon>
        <taxon>Desulfovibrionales</taxon>
        <taxon>Desulfovibrionaceae</taxon>
        <taxon>Maridesulfovibrio</taxon>
    </lineage>
</organism>
<dbReference type="PANTHER" id="PTHR34184:SF4">
    <property type="entry name" value="UPF0718 PROTEIN YCGR"/>
    <property type="match status" value="1"/>
</dbReference>
<evidence type="ECO:0000313" key="9">
    <source>
        <dbReference type="Proteomes" id="UP000010808"/>
    </source>
</evidence>
<comment type="similarity">
    <text evidence="2">Belongs to the UPF0718 family.</text>
</comment>
<feature type="transmembrane region" description="Helical" evidence="7">
    <location>
        <begin position="256"/>
        <end position="285"/>
    </location>
</feature>
<dbReference type="InterPro" id="IPR005524">
    <property type="entry name" value="DUF318"/>
</dbReference>
<feature type="transmembrane region" description="Helical" evidence="7">
    <location>
        <begin position="116"/>
        <end position="133"/>
    </location>
</feature>
<dbReference type="AlphaFoldDB" id="L0RGH0"/>
<dbReference type="Proteomes" id="UP000010808">
    <property type="component" value="Chromosome"/>
</dbReference>
<evidence type="ECO:0000313" key="8">
    <source>
        <dbReference type="EMBL" id="CCO25327.1"/>
    </source>
</evidence>
<comment type="subcellular location">
    <subcellularLocation>
        <location evidence="1">Cell membrane</location>
        <topology evidence="1">Multi-pass membrane protein</topology>
    </subcellularLocation>
</comment>
<feature type="transmembrane region" description="Helical" evidence="7">
    <location>
        <begin position="363"/>
        <end position="385"/>
    </location>
</feature>
<dbReference type="OrthoDB" id="9770315at2"/>
<feature type="transmembrane region" description="Helical" evidence="7">
    <location>
        <begin position="291"/>
        <end position="314"/>
    </location>
</feature>
<dbReference type="PATRIC" id="fig|1121451.3.peg.3263"/>
<feature type="transmembrane region" description="Helical" evidence="7">
    <location>
        <begin position="321"/>
        <end position="343"/>
    </location>
</feature>
<evidence type="ECO:0000256" key="6">
    <source>
        <dbReference type="ARBA" id="ARBA00023136"/>
    </source>
</evidence>
<keyword evidence="9" id="KW-1185">Reference proteome</keyword>
<keyword evidence="4 7" id="KW-0812">Transmembrane</keyword>
<dbReference type="NCBIfam" id="NF033936">
    <property type="entry name" value="CuZnOut_SO0444"/>
    <property type="match status" value="1"/>
</dbReference>
<evidence type="ECO:0000256" key="3">
    <source>
        <dbReference type="ARBA" id="ARBA00022475"/>
    </source>
</evidence>
<gene>
    <name evidence="8" type="ORF">DESAM_23060</name>
</gene>
<dbReference type="InterPro" id="IPR052923">
    <property type="entry name" value="UPF0718"/>
</dbReference>
<dbReference type="HOGENOM" id="CLU_049002_0_0_7"/>
<keyword evidence="5 7" id="KW-1133">Transmembrane helix</keyword>
<evidence type="ECO:0000256" key="2">
    <source>
        <dbReference type="ARBA" id="ARBA00006386"/>
    </source>
</evidence>
<dbReference type="KEGG" id="dhy:DESAM_23060"/>
<dbReference type="Pfam" id="PF03773">
    <property type="entry name" value="ArsP_1"/>
    <property type="match status" value="1"/>
</dbReference>